<dbReference type="OrthoDB" id="152678at2"/>
<sequence>MGKEKNNHSPNGWHPQDEDDYVDYRYIHEDDYEDYGEYEEYEDDEQPPFRRPSHGARRPYPRTQRSYVTPERDIPASRPSRQPAPQRTMRRIPPARKRRTWPTLLTGCVIGVLLVVAILAALVILGLNAVQNGGHLSGIPGLPGLKTYTRTSSQDVALSQLSQIQVCDKIGNVTLKVDPIATKTTVSALKTVQATSDSAAQTLLQQMTVAVQSPSTTATATGCPTEQSSGNNSTPVTNTTTLTSTSTTAASTLMITVALPQVTNNQVDLTVTLPPAAIQSAQTALALSVNAPRGNIDVTGISGDLKLLAATGNVTVRQAIITDGTQIETSQGNITFNGYLLVPPDSQNTTNPPRYLIRNETGNIDISLPANTNVTLDANTNIGAIKSDFAIPVNNNGGPVNYHGALNPALGTTALATLVLDVSTGNVHIQKATQLAP</sequence>
<dbReference type="Proteomes" id="UP000322530">
    <property type="component" value="Unassembled WGS sequence"/>
</dbReference>
<protein>
    <recommendedName>
        <fullName evidence="5">Adhesin domain-containing protein</fullName>
    </recommendedName>
</protein>
<keyword evidence="2" id="KW-0812">Transmembrane</keyword>
<comment type="caution">
    <text evidence="3">The sequence shown here is derived from an EMBL/GenBank/DDBJ whole genome shotgun (WGS) entry which is preliminary data.</text>
</comment>
<keyword evidence="2" id="KW-1133">Transmembrane helix</keyword>
<name>A0A5A5TCF4_9CHLR</name>
<proteinExistence type="predicted"/>
<feature type="compositionally biased region" description="Basic residues" evidence="1">
    <location>
        <begin position="51"/>
        <end position="60"/>
    </location>
</feature>
<keyword evidence="4" id="KW-1185">Reference proteome</keyword>
<evidence type="ECO:0000313" key="4">
    <source>
        <dbReference type="Proteomes" id="UP000322530"/>
    </source>
</evidence>
<feature type="compositionally biased region" description="Low complexity" evidence="1">
    <location>
        <begin position="228"/>
        <end position="242"/>
    </location>
</feature>
<evidence type="ECO:0000256" key="2">
    <source>
        <dbReference type="SAM" id="Phobius"/>
    </source>
</evidence>
<feature type="compositionally biased region" description="Acidic residues" evidence="1">
    <location>
        <begin position="30"/>
        <end position="46"/>
    </location>
</feature>
<dbReference type="AlphaFoldDB" id="A0A5A5TCF4"/>
<keyword evidence="2" id="KW-0472">Membrane</keyword>
<feature type="region of interest" description="Disordered" evidence="1">
    <location>
        <begin position="216"/>
        <end position="242"/>
    </location>
</feature>
<evidence type="ECO:0000313" key="3">
    <source>
        <dbReference type="EMBL" id="GCF09017.1"/>
    </source>
</evidence>
<feature type="region of interest" description="Disordered" evidence="1">
    <location>
        <begin position="1"/>
        <end position="95"/>
    </location>
</feature>
<feature type="compositionally biased region" description="Polar residues" evidence="1">
    <location>
        <begin position="216"/>
        <end position="227"/>
    </location>
</feature>
<evidence type="ECO:0000256" key="1">
    <source>
        <dbReference type="SAM" id="MobiDB-lite"/>
    </source>
</evidence>
<evidence type="ECO:0008006" key="5">
    <source>
        <dbReference type="Google" id="ProtNLM"/>
    </source>
</evidence>
<reference evidence="3 4" key="1">
    <citation type="submission" date="2019-01" db="EMBL/GenBank/DDBJ databases">
        <title>Draft genome sequence of Dictyobacter sp. Uno17.</title>
        <authorList>
            <person name="Wang C.M."/>
            <person name="Zheng Y."/>
            <person name="Sakai Y."/>
            <person name="Abe K."/>
            <person name="Yokota A."/>
            <person name="Yabe S."/>
        </authorList>
    </citation>
    <scope>NUCLEOTIDE SEQUENCE [LARGE SCALE GENOMIC DNA]</scope>
    <source>
        <strain evidence="3 4">Uno17</strain>
    </source>
</reference>
<feature type="transmembrane region" description="Helical" evidence="2">
    <location>
        <begin position="104"/>
        <end position="127"/>
    </location>
</feature>
<dbReference type="EMBL" id="BIXY01000034">
    <property type="protein sequence ID" value="GCF09017.1"/>
    <property type="molecule type" value="Genomic_DNA"/>
</dbReference>
<gene>
    <name evidence="3" type="ORF">KDI_25810</name>
</gene>
<accession>A0A5A5TCF4</accession>
<organism evidence="3 4">
    <name type="scientific">Dictyobacter arantiisoli</name>
    <dbReference type="NCBI Taxonomy" id="2014874"/>
    <lineage>
        <taxon>Bacteria</taxon>
        <taxon>Bacillati</taxon>
        <taxon>Chloroflexota</taxon>
        <taxon>Ktedonobacteria</taxon>
        <taxon>Ktedonobacterales</taxon>
        <taxon>Dictyobacteraceae</taxon>
        <taxon>Dictyobacter</taxon>
    </lineage>
</organism>
<dbReference type="RefSeq" id="WP_149401975.1">
    <property type="nucleotide sequence ID" value="NZ_BIXY01000034.1"/>
</dbReference>